<dbReference type="PANTHER" id="PTHR42709">
    <property type="entry name" value="ALKALINE PHOSPHATASE LIKE PROTEIN"/>
    <property type="match status" value="1"/>
</dbReference>
<reference evidence="10" key="2">
    <citation type="submission" date="2023-11" db="EMBL/GenBank/DDBJ databases">
        <title>MicrobeMod: A computational toolkit for identifying prokaryotic methylation and restriction-modification with nanopore sequencing.</title>
        <authorList>
            <person name="Crits-Christoph A."/>
            <person name="Kang S.C."/>
            <person name="Lee H."/>
            <person name="Ostrov N."/>
        </authorList>
    </citation>
    <scope>NUCLEOTIDE SEQUENCE</scope>
    <source>
        <strain evidence="10">ATCC 51242</strain>
    </source>
</reference>
<dbReference type="InterPro" id="IPR051311">
    <property type="entry name" value="DedA_domain"/>
</dbReference>
<keyword evidence="3" id="KW-1003">Cell membrane</keyword>
<evidence type="ECO:0000256" key="4">
    <source>
        <dbReference type="ARBA" id="ARBA00022692"/>
    </source>
</evidence>
<dbReference type="EMBL" id="JAWXXX010000002">
    <property type="protein sequence ID" value="MDX5895438.1"/>
    <property type="molecule type" value="Genomic_DNA"/>
</dbReference>
<proteinExistence type="inferred from homology"/>
<dbReference type="HOGENOM" id="CLU_044208_4_2_11"/>
<reference evidence="9 11" key="1">
    <citation type="submission" date="2014-03" db="EMBL/GenBank/DDBJ databases">
        <title>Complete genome sequence of the Radio-Resistant Rubrobacter radiotolerans RSPS-4.</title>
        <authorList>
            <person name="Egas C.C."/>
            <person name="Barroso C.C."/>
            <person name="Froufe H.J.C."/>
            <person name="Pacheco J.J."/>
            <person name="Albuquerque L.L."/>
            <person name="da Costa M.M.S."/>
        </authorList>
    </citation>
    <scope>NUCLEOTIDE SEQUENCE [LARGE SCALE GENOMIC DNA]</scope>
    <source>
        <strain evidence="9 11">RSPS-4</strain>
        <plasmid evidence="9 11">1</plasmid>
    </source>
</reference>
<dbReference type="GO" id="GO:0005886">
    <property type="term" value="C:plasma membrane"/>
    <property type="evidence" value="ECO:0007669"/>
    <property type="project" value="UniProtKB-SubCell"/>
</dbReference>
<feature type="transmembrane region" description="Helical" evidence="7">
    <location>
        <begin position="171"/>
        <end position="194"/>
    </location>
</feature>
<dbReference type="PANTHER" id="PTHR42709:SF6">
    <property type="entry name" value="UNDECAPRENYL PHOSPHATE TRANSPORTER A"/>
    <property type="match status" value="1"/>
</dbReference>
<accession>A0A023X7Z3</accession>
<dbReference type="EMBL" id="CP007515">
    <property type="protein sequence ID" value="AHY48179.1"/>
    <property type="molecule type" value="Genomic_DNA"/>
</dbReference>
<evidence type="ECO:0000256" key="6">
    <source>
        <dbReference type="ARBA" id="ARBA00023136"/>
    </source>
</evidence>
<comment type="similarity">
    <text evidence="2">Belongs to the DedA family.</text>
</comment>
<dbReference type="Pfam" id="PF09335">
    <property type="entry name" value="VTT_dom"/>
    <property type="match status" value="1"/>
</dbReference>
<evidence type="ECO:0000313" key="10">
    <source>
        <dbReference type="EMBL" id="MDX5895438.1"/>
    </source>
</evidence>
<evidence type="ECO:0000313" key="11">
    <source>
        <dbReference type="Proteomes" id="UP000025229"/>
    </source>
</evidence>
<keyword evidence="11" id="KW-1185">Reference proteome</keyword>
<dbReference type="Proteomes" id="UP001281130">
    <property type="component" value="Unassembled WGS sequence"/>
</dbReference>
<dbReference type="AlphaFoldDB" id="A0A023X7Z3"/>
<keyword evidence="6 7" id="KW-0472">Membrane</keyword>
<feature type="transmembrane region" description="Helical" evidence="7">
    <location>
        <begin position="143"/>
        <end position="165"/>
    </location>
</feature>
<geneLocation type="plasmid" evidence="9">
    <name>1</name>
</geneLocation>
<keyword evidence="4 7" id="KW-0812">Transmembrane</keyword>
<protein>
    <submittedName>
        <fullName evidence="10">DedA family protein</fullName>
    </submittedName>
    <submittedName>
        <fullName evidence="9">Putative membrane-associated protein</fullName>
    </submittedName>
</protein>
<keyword evidence="5 7" id="KW-1133">Transmembrane helix</keyword>
<evidence type="ECO:0000259" key="8">
    <source>
        <dbReference type="Pfam" id="PF09335"/>
    </source>
</evidence>
<keyword evidence="9" id="KW-0614">Plasmid</keyword>
<sequence length="220" mass="23063">MIGALGHVVGGVLGGLQAMGYPGIAAIVGLESAGLPLPGETTLIAASYLAATGHLSLPLVVGSAALGAIVGDSLGYAVGRKGGRRFLERHGKWLGVTPEKLAEADRYFARHGAKTVFFGRFVALLRILAGPLAGASKMPYHRFLAANVAGALTWASSMGTLAFFFGKPVAAFLGSIGVWALVFLAVFVLARLAVRRWMRDRERRRAEGNGLQPAVETPRV</sequence>
<evidence type="ECO:0000256" key="7">
    <source>
        <dbReference type="SAM" id="Phobius"/>
    </source>
</evidence>
<comment type="subcellular location">
    <subcellularLocation>
        <location evidence="1">Cell membrane</location>
        <topology evidence="1">Multi-pass membrane protein</topology>
    </subcellularLocation>
</comment>
<feature type="domain" description="VTT" evidence="8">
    <location>
        <begin position="37"/>
        <end position="155"/>
    </location>
</feature>
<evidence type="ECO:0000313" key="9">
    <source>
        <dbReference type="EMBL" id="AHY48179.1"/>
    </source>
</evidence>
<dbReference type="RefSeq" id="WP_200805596.1">
    <property type="nucleotide sequence ID" value="NZ_CP007515.1"/>
</dbReference>
<gene>
    <name evidence="9" type="ORF">RradSPS_2896</name>
    <name evidence="10" type="ORF">SIL72_15530</name>
</gene>
<dbReference type="Proteomes" id="UP000025229">
    <property type="component" value="Plasmid 1"/>
</dbReference>
<dbReference type="eggNOG" id="COG0586">
    <property type="taxonomic scope" value="Bacteria"/>
</dbReference>
<organism evidence="9 11">
    <name type="scientific">Rubrobacter radiotolerans</name>
    <name type="common">Arthrobacter radiotolerans</name>
    <dbReference type="NCBI Taxonomy" id="42256"/>
    <lineage>
        <taxon>Bacteria</taxon>
        <taxon>Bacillati</taxon>
        <taxon>Actinomycetota</taxon>
        <taxon>Rubrobacteria</taxon>
        <taxon>Rubrobacterales</taxon>
        <taxon>Rubrobacteraceae</taxon>
        <taxon>Rubrobacter</taxon>
    </lineage>
</organism>
<name>A0A023X7Z3_RUBRA</name>
<evidence type="ECO:0000256" key="3">
    <source>
        <dbReference type="ARBA" id="ARBA00022475"/>
    </source>
</evidence>
<evidence type="ECO:0000256" key="1">
    <source>
        <dbReference type="ARBA" id="ARBA00004651"/>
    </source>
</evidence>
<evidence type="ECO:0000256" key="5">
    <source>
        <dbReference type="ARBA" id="ARBA00022989"/>
    </source>
</evidence>
<evidence type="ECO:0000256" key="2">
    <source>
        <dbReference type="ARBA" id="ARBA00010792"/>
    </source>
</evidence>
<dbReference type="InterPro" id="IPR032816">
    <property type="entry name" value="VTT_dom"/>
</dbReference>
<feature type="transmembrane region" description="Helical" evidence="7">
    <location>
        <begin position="57"/>
        <end position="79"/>
    </location>
</feature>
<dbReference type="KEGG" id="rrd:RradSPS_2896"/>